<gene>
    <name evidence="4" type="ORF">V3390_01090</name>
</gene>
<keyword evidence="5" id="KW-1185">Reference proteome</keyword>
<proteinExistence type="inferred from homology"/>
<comment type="similarity">
    <text evidence="1">Belongs to the methyltransferase superfamily. L-isoaspartyl/D-aspartyl protein methyltransferase family.</text>
</comment>
<evidence type="ECO:0000313" key="4">
    <source>
        <dbReference type="EMBL" id="MEF2154836.1"/>
    </source>
</evidence>
<dbReference type="EMBL" id="JAZHBO010000001">
    <property type="protein sequence ID" value="MEF2154836.1"/>
    <property type="molecule type" value="Genomic_DNA"/>
</dbReference>
<reference evidence="4 5" key="1">
    <citation type="submission" date="2024-01" db="EMBL/GenBank/DDBJ databases">
        <title>Novel species of the genus Luteimonas isolated from rivers.</title>
        <authorList>
            <person name="Lu H."/>
        </authorList>
    </citation>
    <scope>NUCLEOTIDE SEQUENCE [LARGE SCALE GENOMIC DNA]</scope>
    <source>
        <strain evidence="4 5">FXH3W</strain>
    </source>
</reference>
<dbReference type="Gene3D" id="3.40.50.150">
    <property type="entry name" value="Vaccinia Virus protein VP39"/>
    <property type="match status" value="1"/>
</dbReference>
<dbReference type="Pfam" id="PF01135">
    <property type="entry name" value="PCMT"/>
    <property type="match status" value="1"/>
</dbReference>
<sequence>MDFAKARELMVEQQVRPWDVLDARILHVMGTLPREAFIPAAQRNLAYADTALPLADGRVAHKPVFEGRTLQSVLVQPDESVLEIGTGSGYVTACLARLGQQVTSLETSATLAANAREQIAAQGLSNVEILDGNVFNLTALNGRQFDVVIVNGAMAELPSDLMSALKDGGRLFYVRGEAPAMEAVVVQRQGAGYKTQVKFETDIAYLEGAEPKATFSI</sequence>
<accession>A0ABU7UYH1</accession>
<name>A0ABU7UYH1_9GAMM</name>
<dbReference type="PANTHER" id="PTHR11579:SF18">
    <property type="entry name" value="PROTEIN-L-ISOASPARTATE O-METHYLTRANSFERASE"/>
    <property type="match status" value="1"/>
</dbReference>
<comment type="caution">
    <text evidence="4">The sequence shown here is derived from an EMBL/GenBank/DDBJ whole genome shotgun (WGS) entry which is preliminary data.</text>
</comment>
<dbReference type="InterPro" id="IPR000682">
    <property type="entry name" value="PCMT"/>
</dbReference>
<evidence type="ECO:0000256" key="2">
    <source>
        <dbReference type="ARBA" id="ARBA00013346"/>
    </source>
</evidence>
<evidence type="ECO:0000256" key="3">
    <source>
        <dbReference type="ARBA" id="ARBA00030757"/>
    </source>
</evidence>
<organism evidence="4 5">
    <name type="scientific">Aquilutibacter rugosus</name>
    <dbReference type="NCBI Taxonomy" id="3115820"/>
    <lineage>
        <taxon>Bacteria</taxon>
        <taxon>Pseudomonadati</taxon>
        <taxon>Pseudomonadota</taxon>
        <taxon>Gammaproteobacteria</taxon>
        <taxon>Lysobacterales</taxon>
        <taxon>Lysobacteraceae</taxon>
        <taxon>Aquilutibacter</taxon>
    </lineage>
</organism>
<dbReference type="CDD" id="cd02440">
    <property type="entry name" value="AdoMet_MTases"/>
    <property type="match status" value="1"/>
</dbReference>
<protein>
    <recommendedName>
        <fullName evidence="2">Protein-L-isoaspartate O-methyltransferase</fullName>
    </recommendedName>
    <alternativeName>
        <fullName evidence="3">Protein L-isoaspartyl methyltransferase</fullName>
    </alternativeName>
</protein>
<dbReference type="RefSeq" id="WP_331702990.1">
    <property type="nucleotide sequence ID" value="NZ_JAZHBO010000001.1"/>
</dbReference>
<dbReference type="Proteomes" id="UP001356170">
    <property type="component" value="Unassembled WGS sequence"/>
</dbReference>
<dbReference type="PANTHER" id="PTHR11579">
    <property type="entry name" value="PROTEIN-L-ISOASPARTATE O-METHYLTRANSFERASE"/>
    <property type="match status" value="1"/>
</dbReference>
<evidence type="ECO:0000256" key="1">
    <source>
        <dbReference type="ARBA" id="ARBA00005369"/>
    </source>
</evidence>
<evidence type="ECO:0000313" key="5">
    <source>
        <dbReference type="Proteomes" id="UP001356170"/>
    </source>
</evidence>
<dbReference type="SUPFAM" id="SSF53335">
    <property type="entry name" value="S-adenosyl-L-methionine-dependent methyltransferases"/>
    <property type="match status" value="1"/>
</dbReference>
<dbReference type="InterPro" id="IPR029063">
    <property type="entry name" value="SAM-dependent_MTases_sf"/>
</dbReference>